<keyword evidence="1" id="KW-0732">Signal</keyword>
<evidence type="ECO:0008006" key="4">
    <source>
        <dbReference type="Google" id="ProtNLM"/>
    </source>
</evidence>
<dbReference type="RefSeq" id="WP_320421199.1">
    <property type="nucleotide sequence ID" value="NZ_JAXCLA010000001.1"/>
</dbReference>
<keyword evidence="3" id="KW-1185">Reference proteome</keyword>
<dbReference type="Proteomes" id="UP001285263">
    <property type="component" value="Unassembled WGS sequence"/>
</dbReference>
<gene>
    <name evidence="2" type="ORF">SNE35_02370</name>
</gene>
<name>A0ABU5DAQ9_9BURK</name>
<accession>A0ABU5DAQ9</accession>
<feature type="signal peptide" evidence="1">
    <location>
        <begin position="1"/>
        <end position="21"/>
    </location>
</feature>
<evidence type="ECO:0000256" key="1">
    <source>
        <dbReference type="SAM" id="SignalP"/>
    </source>
</evidence>
<proteinExistence type="predicted"/>
<organism evidence="2 3">
    <name type="scientific">Roseateles agri</name>
    <dbReference type="NCBI Taxonomy" id="3098619"/>
    <lineage>
        <taxon>Bacteria</taxon>
        <taxon>Pseudomonadati</taxon>
        <taxon>Pseudomonadota</taxon>
        <taxon>Betaproteobacteria</taxon>
        <taxon>Burkholderiales</taxon>
        <taxon>Sphaerotilaceae</taxon>
        <taxon>Roseateles</taxon>
    </lineage>
</organism>
<dbReference type="Gene3D" id="3.40.190.10">
    <property type="entry name" value="Periplasmic binding protein-like II"/>
    <property type="match status" value="2"/>
</dbReference>
<dbReference type="EMBL" id="JAXCLA010000001">
    <property type="protein sequence ID" value="MDY0743329.1"/>
    <property type="molecule type" value="Genomic_DNA"/>
</dbReference>
<evidence type="ECO:0000313" key="3">
    <source>
        <dbReference type="Proteomes" id="UP001285263"/>
    </source>
</evidence>
<reference evidence="2 3" key="1">
    <citation type="submission" date="2023-11" db="EMBL/GenBank/DDBJ databases">
        <title>Paucibacter sp. nov., isolated from fresh soil in Korea.</title>
        <authorList>
            <person name="Le N.T.T."/>
        </authorList>
    </citation>
    <scope>NUCLEOTIDE SEQUENCE [LARGE SCALE GENOMIC DNA]</scope>
    <source>
        <strain evidence="2 3">R3-3</strain>
    </source>
</reference>
<sequence length="485" mass="48987">MKTQHSLIALAILGLGSATQAAPLTPTQAADATAAGNAIYVSGSSALRFSLASGFVSMCQAGTITVFGNTNGSAASGNNVRGYACTLAKDIKPKSGGATAFLAGTNVVFNKYDAGGSINGIQPLVKNTALPYMTYSAAGCTATGNARSGTFDLTIVDYSCPQNSNVVPQMGVSDVEAATIQNKLNLATGTTAVATNTLTGGVHSVAMAGVAVNLPLYRALQAAQSLTLDDAEANAPSLPVAFLAAVETGNASPLVGTGFNALIPSDGSNSASDSAAEAVTYCTRANGSGTKAMHNAFLLSTPCSNQGLTPAGTASPNASVTEIGNNDAVLNVQTSTGNVIACLGGAAADNSKTTGGQFKKWAIGIVGSENDPAASGTLDNAWRFVKVSGTYPSQANGQSGAYPMTYENYMYWPSSGLASKYSQFAKWLQTDAVTPLALAATPDAGTRKGILSIADITDPAYSGVTNYVARASRQGSSCKPQVLVQ</sequence>
<feature type="chain" id="PRO_5046118820" description="PBP domain-containing protein" evidence="1">
    <location>
        <begin position="22"/>
        <end position="485"/>
    </location>
</feature>
<protein>
    <recommendedName>
        <fullName evidence="4">PBP domain-containing protein</fullName>
    </recommendedName>
</protein>
<evidence type="ECO:0000313" key="2">
    <source>
        <dbReference type="EMBL" id="MDY0743329.1"/>
    </source>
</evidence>
<comment type="caution">
    <text evidence="2">The sequence shown here is derived from an EMBL/GenBank/DDBJ whole genome shotgun (WGS) entry which is preliminary data.</text>
</comment>